<dbReference type="Proteomes" id="UP000287502">
    <property type="component" value="Chromosome"/>
</dbReference>
<sequence>MARRGHSVRCLRVCAFSVGCCMKEKFRQSMSWLHTWSGLILGWLMFVIFFTGTLSYFRQEITHWMQPETHSSVKFDPAAVDKAVDYLKQNAPDEAAGWLISLPNERTKTIEASWRVVKIDPKYGIRPEITQNFLDAATGENTNARKTHGGEFLYRFHIELYGIDKTHGRWIIGIATMAMFIAIITGIILHKRIFKDFFTFRQNKGVRSWMDAHIFTAILALPYHIMITYSGLLLLMMILLPWNTEEFLRQYKEMRAKMMSQPVEVIPADFEAYPPVSLVPLLKDAEERLGEKIGRIYISNPGQRSMTAQFVPFRSDKITYTDRSRSAEASVSYSLRNGRFYGEMTAEPVSAAYSIFNAFSTLHVARFADTFMRWLFFLSGVMGTIMTATGLIIWTQKKAKAAHKSFGRKLVEVLNIGGITGLAAATAAYFWANRLIPASLENRMSLELWAFFSVWALSFAHPLIRDRKKAWVDQLWLCAGLYALLPVLNAFTSPMNLIKAFSAGNMIVAGFDLTALATGVLLGLTAVAVSKKEVK</sequence>
<evidence type="ECO:0000313" key="3">
    <source>
        <dbReference type="Proteomes" id="UP000287502"/>
    </source>
</evidence>
<organism evidence="2 3">
    <name type="scientific">Geovibrio thiophilus</name>
    <dbReference type="NCBI Taxonomy" id="139438"/>
    <lineage>
        <taxon>Bacteria</taxon>
        <taxon>Pseudomonadati</taxon>
        <taxon>Deferribacterota</taxon>
        <taxon>Deferribacteres</taxon>
        <taxon>Deferribacterales</taxon>
        <taxon>Geovibrionaceae</taxon>
        <taxon>Geovibrio</taxon>
    </lineage>
</organism>
<gene>
    <name evidence="2" type="ORF">EP073_08560</name>
</gene>
<keyword evidence="1" id="KW-1133">Transmembrane helix</keyword>
<feature type="transmembrane region" description="Helical" evidence="1">
    <location>
        <begin position="475"/>
        <end position="495"/>
    </location>
</feature>
<dbReference type="Pfam" id="PF03929">
    <property type="entry name" value="PepSY_TM"/>
    <property type="match status" value="1"/>
</dbReference>
<dbReference type="OrthoDB" id="9776609at2"/>
<proteinExistence type="predicted"/>
<feature type="transmembrane region" description="Helical" evidence="1">
    <location>
        <begin position="413"/>
        <end position="432"/>
    </location>
</feature>
<keyword evidence="1" id="KW-0472">Membrane</keyword>
<name>A0A410JZ95_9BACT</name>
<keyword evidence="3" id="KW-1185">Reference proteome</keyword>
<feature type="transmembrane region" description="Helical" evidence="1">
    <location>
        <begin position="210"/>
        <end position="240"/>
    </location>
</feature>
<feature type="transmembrane region" description="Helical" evidence="1">
    <location>
        <begin position="507"/>
        <end position="529"/>
    </location>
</feature>
<evidence type="ECO:0000313" key="2">
    <source>
        <dbReference type="EMBL" id="QAR33449.1"/>
    </source>
</evidence>
<feature type="transmembrane region" description="Helical" evidence="1">
    <location>
        <begin position="32"/>
        <end position="57"/>
    </location>
</feature>
<dbReference type="PANTHER" id="PTHR34219:SF4">
    <property type="entry name" value="PEPSY DOMAIN-CONTAINING PROTEIN"/>
    <property type="match status" value="1"/>
</dbReference>
<keyword evidence="1" id="KW-0812">Transmembrane</keyword>
<dbReference type="PANTHER" id="PTHR34219">
    <property type="entry name" value="IRON-REGULATED INNER MEMBRANE PROTEIN-RELATED"/>
    <property type="match status" value="1"/>
</dbReference>
<evidence type="ECO:0000256" key="1">
    <source>
        <dbReference type="SAM" id="Phobius"/>
    </source>
</evidence>
<feature type="transmembrane region" description="Helical" evidence="1">
    <location>
        <begin position="170"/>
        <end position="189"/>
    </location>
</feature>
<protein>
    <submittedName>
        <fullName evidence="2">PepSY domain-containing protein</fullName>
    </submittedName>
</protein>
<accession>A0A410JZ95</accession>
<feature type="transmembrane region" description="Helical" evidence="1">
    <location>
        <begin position="371"/>
        <end position="393"/>
    </location>
</feature>
<reference evidence="2 3" key="1">
    <citation type="submission" date="2019-01" db="EMBL/GenBank/DDBJ databases">
        <title>Geovibrio thiophilus DSM 11263, complete genome.</title>
        <authorList>
            <person name="Spring S."/>
            <person name="Bunk B."/>
            <person name="Sproer C."/>
        </authorList>
    </citation>
    <scope>NUCLEOTIDE SEQUENCE [LARGE SCALE GENOMIC DNA]</scope>
    <source>
        <strain evidence="2 3">DSM 11263</strain>
    </source>
</reference>
<dbReference type="AlphaFoldDB" id="A0A410JZ95"/>
<dbReference type="EMBL" id="CP035108">
    <property type="protein sequence ID" value="QAR33449.1"/>
    <property type="molecule type" value="Genomic_DNA"/>
</dbReference>
<dbReference type="InterPro" id="IPR005625">
    <property type="entry name" value="PepSY-ass_TM"/>
</dbReference>
<dbReference type="KEGG" id="gtl:EP073_08560"/>